<keyword evidence="11 17" id="KW-0547">Nucleotide-binding</keyword>
<feature type="binding site" evidence="17">
    <location>
        <position position="151"/>
    </location>
    <ligand>
        <name>NAD(+)</name>
        <dbReference type="ChEBI" id="CHEBI:57540"/>
    </ligand>
</feature>
<comment type="catalytic activity">
    <reaction evidence="1 17">
        <text>7-phospho-2-dehydro-3-deoxy-D-arabino-heptonate = 3-dehydroquinate + phosphate</text>
        <dbReference type="Rhea" id="RHEA:21968"/>
        <dbReference type="ChEBI" id="CHEBI:32364"/>
        <dbReference type="ChEBI" id="CHEBI:43474"/>
        <dbReference type="ChEBI" id="CHEBI:58394"/>
        <dbReference type="EC" id="4.2.3.4"/>
    </reaction>
</comment>
<evidence type="ECO:0000256" key="8">
    <source>
        <dbReference type="ARBA" id="ARBA00022490"/>
    </source>
</evidence>
<comment type="subcellular location">
    <subcellularLocation>
        <location evidence="3 17">Cytoplasm</location>
    </subcellularLocation>
</comment>
<feature type="binding site" evidence="17">
    <location>
        <position position="142"/>
    </location>
    <ligand>
        <name>NAD(+)</name>
        <dbReference type="ChEBI" id="CHEBI:57540"/>
    </ligand>
</feature>
<evidence type="ECO:0000256" key="15">
    <source>
        <dbReference type="ARBA" id="ARBA00023239"/>
    </source>
</evidence>
<keyword evidence="10 17" id="KW-0479">Metal-binding</keyword>
<dbReference type="PANTHER" id="PTHR43622">
    <property type="entry name" value="3-DEHYDROQUINATE SYNTHASE"/>
    <property type="match status" value="1"/>
</dbReference>
<evidence type="ECO:0000256" key="13">
    <source>
        <dbReference type="ARBA" id="ARBA00023027"/>
    </source>
</evidence>
<feature type="binding site" evidence="17">
    <location>
        <position position="184"/>
    </location>
    <ligand>
        <name>Zn(2+)</name>
        <dbReference type="ChEBI" id="CHEBI:29105"/>
    </ligand>
</feature>
<dbReference type="SUPFAM" id="SSF56796">
    <property type="entry name" value="Dehydroquinate synthase-like"/>
    <property type="match status" value="1"/>
</dbReference>
<dbReference type="RefSeq" id="WP_187221055.1">
    <property type="nucleotide sequence ID" value="NZ_JABVED010000008.1"/>
</dbReference>
<keyword evidence="21" id="KW-1185">Reference proteome</keyword>
<evidence type="ECO:0000256" key="2">
    <source>
        <dbReference type="ARBA" id="ARBA00001911"/>
    </source>
</evidence>
<feature type="binding site" evidence="17">
    <location>
        <position position="263"/>
    </location>
    <ligand>
        <name>Zn(2+)</name>
        <dbReference type="ChEBI" id="CHEBI:29105"/>
    </ligand>
</feature>
<evidence type="ECO:0000256" key="14">
    <source>
        <dbReference type="ARBA" id="ARBA00023141"/>
    </source>
</evidence>
<evidence type="ECO:0000256" key="4">
    <source>
        <dbReference type="ARBA" id="ARBA00004661"/>
    </source>
</evidence>
<comment type="similarity">
    <text evidence="5 17">Belongs to the sugar phosphate cyclases superfamily. Dehydroquinate synthase family.</text>
</comment>
<dbReference type="CDD" id="cd08195">
    <property type="entry name" value="DHQS"/>
    <property type="match status" value="1"/>
</dbReference>
<evidence type="ECO:0000256" key="16">
    <source>
        <dbReference type="ARBA" id="ARBA00023285"/>
    </source>
</evidence>
<keyword evidence="16 17" id="KW-0170">Cobalt</keyword>
<evidence type="ECO:0000259" key="18">
    <source>
        <dbReference type="Pfam" id="PF01761"/>
    </source>
</evidence>
<dbReference type="EMBL" id="JABVED010000008">
    <property type="protein sequence ID" value="MBC6448564.1"/>
    <property type="molecule type" value="Genomic_DNA"/>
</dbReference>
<dbReference type="PANTHER" id="PTHR43622:SF7">
    <property type="entry name" value="3-DEHYDROQUINATE SYNTHASE, CHLOROPLASTIC"/>
    <property type="match status" value="1"/>
</dbReference>
<comment type="caution">
    <text evidence="20">The sequence shown here is derived from an EMBL/GenBank/DDBJ whole genome shotgun (WGS) entry which is preliminary data.</text>
</comment>
<comment type="function">
    <text evidence="17">Catalyzes the conversion of 3-deoxy-D-arabino-heptulosonate 7-phosphate (DAHP) to dehydroquinate (DHQ).</text>
</comment>
<dbReference type="Pfam" id="PF01761">
    <property type="entry name" value="DHQ_synthase"/>
    <property type="match status" value="1"/>
</dbReference>
<evidence type="ECO:0000256" key="9">
    <source>
        <dbReference type="ARBA" id="ARBA00022605"/>
    </source>
</evidence>
<dbReference type="Gene3D" id="1.20.1090.10">
    <property type="entry name" value="Dehydroquinate synthase-like - alpha domain"/>
    <property type="match status" value="1"/>
</dbReference>
<dbReference type="InterPro" id="IPR030963">
    <property type="entry name" value="DHQ_synth_fam"/>
</dbReference>
<evidence type="ECO:0000256" key="1">
    <source>
        <dbReference type="ARBA" id="ARBA00001393"/>
    </source>
</evidence>
<evidence type="ECO:0000256" key="11">
    <source>
        <dbReference type="ARBA" id="ARBA00022741"/>
    </source>
</evidence>
<accession>A0ABR7L840</accession>
<evidence type="ECO:0000256" key="17">
    <source>
        <dbReference type="HAMAP-Rule" id="MF_00110"/>
    </source>
</evidence>
<comment type="cofactor">
    <cofactor evidence="2 17">
        <name>NAD(+)</name>
        <dbReference type="ChEBI" id="CHEBI:57540"/>
    </cofactor>
</comment>
<evidence type="ECO:0000256" key="10">
    <source>
        <dbReference type="ARBA" id="ARBA00022723"/>
    </source>
</evidence>
<dbReference type="InterPro" id="IPR056179">
    <property type="entry name" value="DHQS_C"/>
</dbReference>
<name>A0ABR7L840_9PSEU</name>
<dbReference type="Gene3D" id="3.40.50.1970">
    <property type="match status" value="1"/>
</dbReference>
<keyword evidence="9 17" id="KW-0028">Amino-acid biosynthesis</keyword>
<feature type="binding site" evidence="17">
    <location>
        <begin position="71"/>
        <end position="76"/>
    </location>
    <ligand>
        <name>NAD(+)</name>
        <dbReference type="ChEBI" id="CHEBI:57540"/>
    </ligand>
</feature>
<evidence type="ECO:0000256" key="5">
    <source>
        <dbReference type="ARBA" id="ARBA00005412"/>
    </source>
</evidence>
<dbReference type="GO" id="GO:0003856">
    <property type="term" value="F:3-dehydroquinate synthase activity"/>
    <property type="evidence" value="ECO:0007669"/>
    <property type="project" value="UniProtKB-EC"/>
</dbReference>
<dbReference type="NCBIfam" id="TIGR01357">
    <property type="entry name" value="aroB"/>
    <property type="match status" value="1"/>
</dbReference>
<feature type="domain" description="3-dehydroquinate synthase C-terminal" evidence="19">
    <location>
        <begin position="181"/>
        <end position="323"/>
    </location>
</feature>
<evidence type="ECO:0000313" key="20">
    <source>
        <dbReference type="EMBL" id="MBC6448564.1"/>
    </source>
</evidence>
<evidence type="ECO:0000313" key="21">
    <source>
        <dbReference type="Proteomes" id="UP000734823"/>
    </source>
</evidence>
<keyword evidence="14 17" id="KW-0057">Aromatic amino acid biosynthesis</keyword>
<comment type="cofactor">
    <cofactor evidence="17">
        <name>Co(2+)</name>
        <dbReference type="ChEBI" id="CHEBI:48828"/>
    </cofactor>
    <cofactor evidence="17">
        <name>Zn(2+)</name>
        <dbReference type="ChEBI" id="CHEBI:29105"/>
    </cofactor>
    <text evidence="17">Binds 1 divalent metal cation per subunit. Can use either Co(2+) or Zn(2+).</text>
</comment>
<feature type="domain" description="3-dehydroquinate synthase N-terminal" evidence="18">
    <location>
        <begin position="67"/>
        <end position="178"/>
    </location>
</feature>
<evidence type="ECO:0000256" key="7">
    <source>
        <dbReference type="ARBA" id="ARBA00017684"/>
    </source>
</evidence>
<evidence type="ECO:0000256" key="6">
    <source>
        <dbReference type="ARBA" id="ARBA00013031"/>
    </source>
</evidence>
<keyword evidence="8 17" id="KW-0963">Cytoplasm</keyword>
<gene>
    <name evidence="17" type="primary">aroB</name>
    <name evidence="20" type="ORF">GPZ80_15420</name>
</gene>
<reference evidence="20 21" key="1">
    <citation type="submission" date="2020-06" db="EMBL/GenBank/DDBJ databases">
        <title>Actinokineospora xiongansis sp. nov., isolated from soil of Baiyangdian.</title>
        <authorList>
            <person name="Zhang X."/>
        </authorList>
    </citation>
    <scope>NUCLEOTIDE SEQUENCE [LARGE SCALE GENOMIC DNA]</scope>
    <source>
        <strain evidence="20 21">HBU206404</strain>
    </source>
</reference>
<dbReference type="InterPro" id="IPR016037">
    <property type="entry name" value="DHQ_synth_AroB"/>
</dbReference>
<evidence type="ECO:0000256" key="12">
    <source>
        <dbReference type="ARBA" id="ARBA00022833"/>
    </source>
</evidence>
<dbReference type="InterPro" id="IPR030960">
    <property type="entry name" value="DHQS/DOIS_N"/>
</dbReference>
<sequence length="369" mass="38833">MTVQPVRIRVATEKPYDVVIGKGLLDDLVEAVKGASKVAIIHQPTLAATAEATRDELVAAGIDAHRIEIPDAEDGKALSVAAFCWEVLGRIGLDRQGTVVALGGGAVTDLAGFVAATWMRGVKLVNVPTTLLGMVDAAVGGKTGINTEAGKNLVGAFHEPSAVLVDLATLATLPRWELVAGMAEVIKGGFIADPVILDLIEADPAAALDPEGEVIGELVRRKIQIKADIVAADLRESDLREFLNYGHTLAHAIERRERYKWRHGAAVSVGMVFVAELARLAGKLDDATADRHRSILTSIGLPVTYDADALPQLIEGMLSDKKTKSGVLRFVVLDGLAKPSRLEGPDPSLLAAAYSAIAAEPTGSTGVML</sequence>
<keyword evidence="12 17" id="KW-0862">Zinc</keyword>
<dbReference type="EC" id="4.2.3.4" evidence="6 17"/>
<comment type="pathway">
    <text evidence="4 17">Metabolic intermediate biosynthesis; chorismate biosynthesis; chorismate from D-erythrose 4-phosphate and phosphoenolpyruvate: step 2/7.</text>
</comment>
<keyword evidence="13 17" id="KW-0520">NAD</keyword>
<organism evidence="20 21">
    <name type="scientific">Actinokineospora xionganensis</name>
    <dbReference type="NCBI Taxonomy" id="2684470"/>
    <lineage>
        <taxon>Bacteria</taxon>
        <taxon>Bacillati</taxon>
        <taxon>Actinomycetota</taxon>
        <taxon>Actinomycetes</taxon>
        <taxon>Pseudonocardiales</taxon>
        <taxon>Pseudonocardiaceae</taxon>
        <taxon>Actinokineospora</taxon>
    </lineage>
</organism>
<dbReference type="Proteomes" id="UP000734823">
    <property type="component" value="Unassembled WGS sequence"/>
</dbReference>
<feature type="binding site" evidence="17">
    <location>
        <begin position="129"/>
        <end position="130"/>
    </location>
    <ligand>
        <name>NAD(+)</name>
        <dbReference type="ChEBI" id="CHEBI:57540"/>
    </ligand>
</feature>
<proteinExistence type="inferred from homology"/>
<dbReference type="Pfam" id="PF24621">
    <property type="entry name" value="DHQS_C"/>
    <property type="match status" value="1"/>
</dbReference>
<feature type="binding site" evidence="17">
    <location>
        <position position="247"/>
    </location>
    <ligand>
        <name>Zn(2+)</name>
        <dbReference type="ChEBI" id="CHEBI:29105"/>
    </ligand>
</feature>
<protein>
    <recommendedName>
        <fullName evidence="7 17">3-dehydroquinate synthase</fullName>
        <shortName evidence="17">DHQS</shortName>
        <ecNumber evidence="6 17">4.2.3.4</ecNumber>
    </recommendedName>
</protein>
<dbReference type="PIRSF" id="PIRSF001455">
    <property type="entry name" value="DHQ_synth"/>
    <property type="match status" value="1"/>
</dbReference>
<evidence type="ECO:0000259" key="19">
    <source>
        <dbReference type="Pfam" id="PF24621"/>
    </source>
</evidence>
<dbReference type="InterPro" id="IPR050071">
    <property type="entry name" value="Dehydroquinate_synthase"/>
</dbReference>
<dbReference type="HAMAP" id="MF_00110">
    <property type="entry name" value="DHQ_synthase"/>
    <property type="match status" value="1"/>
</dbReference>
<keyword evidence="15 17" id="KW-0456">Lyase</keyword>
<feature type="binding site" evidence="17">
    <location>
        <begin position="169"/>
        <end position="172"/>
    </location>
    <ligand>
        <name>NAD(+)</name>
        <dbReference type="ChEBI" id="CHEBI:57540"/>
    </ligand>
</feature>
<evidence type="ECO:0000256" key="3">
    <source>
        <dbReference type="ARBA" id="ARBA00004496"/>
    </source>
</evidence>
<feature type="binding site" evidence="17">
    <location>
        <begin position="105"/>
        <end position="109"/>
    </location>
    <ligand>
        <name>NAD(+)</name>
        <dbReference type="ChEBI" id="CHEBI:57540"/>
    </ligand>
</feature>